<protein>
    <recommendedName>
        <fullName evidence="1">Lon N-terminal domain-containing protein</fullName>
    </recommendedName>
</protein>
<evidence type="ECO:0000313" key="2">
    <source>
        <dbReference type="EMBL" id="SVC10486.1"/>
    </source>
</evidence>
<dbReference type="SUPFAM" id="SSF88697">
    <property type="entry name" value="PUA domain-like"/>
    <property type="match status" value="1"/>
</dbReference>
<evidence type="ECO:0000259" key="1">
    <source>
        <dbReference type="PROSITE" id="PS51787"/>
    </source>
</evidence>
<accession>A0A382JF62</accession>
<dbReference type="AlphaFoldDB" id="A0A382JF62"/>
<gene>
    <name evidence="2" type="ORF">METZ01_LOCUS263340</name>
</gene>
<dbReference type="PANTHER" id="PTHR46732:SF8">
    <property type="entry name" value="ATP-DEPENDENT PROTEASE LA (LON) DOMAIN PROTEIN"/>
    <property type="match status" value="1"/>
</dbReference>
<reference evidence="2" key="1">
    <citation type="submission" date="2018-05" db="EMBL/GenBank/DDBJ databases">
        <authorList>
            <person name="Lanie J.A."/>
            <person name="Ng W.-L."/>
            <person name="Kazmierczak K.M."/>
            <person name="Andrzejewski T.M."/>
            <person name="Davidsen T.M."/>
            <person name="Wayne K.J."/>
            <person name="Tettelin H."/>
            <person name="Glass J.I."/>
            <person name="Rusch D."/>
            <person name="Podicherti R."/>
            <person name="Tsui H.-C.T."/>
            <person name="Winkler M.E."/>
        </authorList>
    </citation>
    <scope>NUCLEOTIDE SEQUENCE</scope>
</reference>
<dbReference type="PANTHER" id="PTHR46732">
    <property type="entry name" value="ATP-DEPENDENT PROTEASE LA (LON) DOMAIN PROTEIN"/>
    <property type="match status" value="1"/>
</dbReference>
<feature type="domain" description="Lon N-terminal" evidence="1">
    <location>
        <begin position="16"/>
        <end position="206"/>
    </location>
</feature>
<proteinExistence type="predicted"/>
<dbReference type="EMBL" id="UINC01073816">
    <property type="protein sequence ID" value="SVC10486.1"/>
    <property type="molecule type" value="Genomic_DNA"/>
</dbReference>
<dbReference type="InterPro" id="IPR046336">
    <property type="entry name" value="Lon_prtase_N_sf"/>
</dbReference>
<dbReference type="InterPro" id="IPR003111">
    <property type="entry name" value="Lon_prtase_N"/>
</dbReference>
<name>A0A382JF62_9ZZZZ</name>
<dbReference type="Pfam" id="PF02190">
    <property type="entry name" value="LON_substr_bdg"/>
    <property type="match status" value="1"/>
</dbReference>
<dbReference type="SMART" id="SM00464">
    <property type="entry name" value="LON"/>
    <property type="match status" value="1"/>
</dbReference>
<dbReference type="InterPro" id="IPR015947">
    <property type="entry name" value="PUA-like_sf"/>
</dbReference>
<dbReference type="PROSITE" id="PS51787">
    <property type="entry name" value="LON_N"/>
    <property type="match status" value="1"/>
</dbReference>
<dbReference type="Gene3D" id="2.30.130.40">
    <property type="entry name" value="LON domain-like"/>
    <property type="match status" value="1"/>
</dbReference>
<organism evidence="2">
    <name type="scientific">marine metagenome</name>
    <dbReference type="NCBI Taxonomy" id="408172"/>
    <lineage>
        <taxon>unclassified sequences</taxon>
        <taxon>metagenomes</taxon>
        <taxon>ecological metagenomes</taxon>
    </lineage>
</organism>
<sequence length="217" mass="23929">MRNAFSPKFGELPATLPLFPLEGAVVLPHGQLPLNIFEPRYLNMVFDALADARLIGMIQPLPDSSAPEPALHQTGCAGRIVSFSETRDGRLLIVLGGLCRFDVVSERTVERGYRLAEISWDRFCHDLKEEQTELESGRLLAAAKHLLEHRSMTVEWGALDELGTPELIDTLGSSLPFSPQEKQGLVETKVLQDRLNLVTALCEFSSALDSGASHQTH</sequence>